<sequence length="215" mass="23269">MAFQEQSPTIIPALPTPTVSSGSLPSFSVTCSTTIAAPPLLCLSTVLDTSSWPSWNTFCPSATIDSTPSPESVSLNAPELEALARRPAHLFPGVAATFSVHMTPNASSPTYSAEHVTLLERFSDPAGRTGYRVSWKFTSYPHLLLHAERVQEFVEATGPDGGVITEYRNYETFGGLLTPVMRFLKSGELLDGFNRWMTSLKSAAEKAAKKTETPQ</sequence>
<organism evidence="1 2">
    <name type="scientific">Plectosphaerella cucumerina</name>
    <dbReference type="NCBI Taxonomy" id="40658"/>
    <lineage>
        <taxon>Eukaryota</taxon>
        <taxon>Fungi</taxon>
        <taxon>Dikarya</taxon>
        <taxon>Ascomycota</taxon>
        <taxon>Pezizomycotina</taxon>
        <taxon>Sordariomycetes</taxon>
        <taxon>Hypocreomycetidae</taxon>
        <taxon>Glomerellales</taxon>
        <taxon>Plectosphaerellaceae</taxon>
        <taxon>Plectosphaerella</taxon>
    </lineage>
</organism>
<dbReference type="EMBL" id="JAGPXD010000007">
    <property type="protein sequence ID" value="KAH7347634.1"/>
    <property type="molecule type" value="Genomic_DNA"/>
</dbReference>
<dbReference type="AlphaFoldDB" id="A0A8K0T4P9"/>
<comment type="caution">
    <text evidence="1">The sequence shown here is derived from an EMBL/GenBank/DDBJ whole genome shotgun (WGS) entry which is preliminary data.</text>
</comment>
<protein>
    <submittedName>
        <fullName evidence="1">Uncharacterized protein</fullName>
    </submittedName>
</protein>
<proteinExistence type="predicted"/>
<dbReference type="OrthoDB" id="509124at2759"/>
<dbReference type="SUPFAM" id="SSF55961">
    <property type="entry name" value="Bet v1-like"/>
    <property type="match status" value="1"/>
</dbReference>
<dbReference type="Proteomes" id="UP000813385">
    <property type="component" value="Unassembled WGS sequence"/>
</dbReference>
<reference evidence="1" key="1">
    <citation type="journal article" date="2021" name="Nat. Commun.">
        <title>Genetic determinants of endophytism in the Arabidopsis root mycobiome.</title>
        <authorList>
            <person name="Mesny F."/>
            <person name="Miyauchi S."/>
            <person name="Thiergart T."/>
            <person name="Pickel B."/>
            <person name="Atanasova L."/>
            <person name="Karlsson M."/>
            <person name="Huettel B."/>
            <person name="Barry K.W."/>
            <person name="Haridas S."/>
            <person name="Chen C."/>
            <person name="Bauer D."/>
            <person name="Andreopoulos W."/>
            <person name="Pangilinan J."/>
            <person name="LaButti K."/>
            <person name="Riley R."/>
            <person name="Lipzen A."/>
            <person name="Clum A."/>
            <person name="Drula E."/>
            <person name="Henrissat B."/>
            <person name="Kohler A."/>
            <person name="Grigoriev I.V."/>
            <person name="Martin F.M."/>
            <person name="Hacquard S."/>
        </authorList>
    </citation>
    <scope>NUCLEOTIDE SEQUENCE</scope>
    <source>
        <strain evidence="1">MPI-CAGE-AT-0016</strain>
    </source>
</reference>
<dbReference type="InterPro" id="IPR023393">
    <property type="entry name" value="START-like_dom_sf"/>
</dbReference>
<dbReference type="CDD" id="cd07822">
    <property type="entry name" value="SRPBCC_4"/>
    <property type="match status" value="1"/>
</dbReference>
<keyword evidence="2" id="KW-1185">Reference proteome</keyword>
<evidence type="ECO:0000313" key="1">
    <source>
        <dbReference type="EMBL" id="KAH7347634.1"/>
    </source>
</evidence>
<accession>A0A8K0T4P9</accession>
<gene>
    <name evidence="1" type="ORF">B0T11DRAFT_143288</name>
</gene>
<evidence type="ECO:0000313" key="2">
    <source>
        <dbReference type="Proteomes" id="UP000813385"/>
    </source>
</evidence>
<dbReference type="Gene3D" id="3.30.530.20">
    <property type="match status" value="1"/>
</dbReference>
<name>A0A8K0T4P9_9PEZI</name>